<dbReference type="EMBL" id="CM056810">
    <property type="protein sequence ID" value="KAJ8643542.1"/>
    <property type="molecule type" value="Genomic_DNA"/>
</dbReference>
<evidence type="ECO:0000313" key="1">
    <source>
        <dbReference type="EMBL" id="KAJ8643542.1"/>
    </source>
</evidence>
<reference evidence="1 2" key="1">
    <citation type="journal article" date="2022" name="Hortic Res">
        <title>A haplotype resolved chromosomal level avocado genome allows analysis of novel avocado genes.</title>
        <authorList>
            <person name="Nath O."/>
            <person name="Fletcher S.J."/>
            <person name="Hayward A."/>
            <person name="Shaw L.M."/>
            <person name="Masouleh A.K."/>
            <person name="Furtado A."/>
            <person name="Henry R.J."/>
            <person name="Mitter N."/>
        </authorList>
    </citation>
    <scope>NUCLEOTIDE SEQUENCE [LARGE SCALE GENOMIC DNA]</scope>
    <source>
        <strain evidence="2">cv. Hass</strain>
    </source>
</reference>
<organism evidence="1 2">
    <name type="scientific">Persea americana</name>
    <name type="common">Avocado</name>
    <dbReference type="NCBI Taxonomy" id="3435"/>
    <lineage>
        <taxon>Eukaryota</taxon>
        <taxon>Viridiplantae</taxon>
        <taxon>Streptophyta</taxon>
        <taxon>Embryophyta</taxon>
        <taxon>Tracheophyta</taxon>
        <taxon>Spermatophyta</taxon>
        <taxon>Magnoliopsida</taxon>
        <taxon>Magnoliidae</taxon>
        <taxon>Laurales</taxon>
        <taxon>Lauraceae</taxon>
        <taxon>Persea</taxon>
    </lineage>
</organism>
<proteinExistence type="predicted"/>
<gene>
    <name evidence="1" type="ORF">MRB53_005290</name>
</gene>
<accession>A0ACC2MCM4</accession>
<dbReference type="Proteomes" id="UP001234297">
    <property type="component" value="Chromosome 2"/>
</dbReference>
<comment type="caution">
    <text evidence="1">The sequence shown here is derived from an EMBL/GenBank/DDBJ whole genome shotgun (WGS) entry which is preliminary data.</text>
</comment>
<evidence type="ECO:0000313" key="2">
    <source>
        <dbReference type="Proteomes" id="UP001234297"/>
    </source>
</evidence>
<keyword evidence="2" id="KW-1185">Reference proteome</keyword>
<name>A0ACC2MCM4_PERAE</name>
<protein>
    <submittedName>
        <fullName evidence="1">Uncharacterized protein</fullName>
    </submittedName>
</protein>
<sequence>MSKRREIEQEFCVSYHFAANKASRFDPRETELSPCVGEGIQREDKYIPPKGMCGLPEKLTYTGQRSNTVNKSGKAERKVCKKAGEVNKREVSK</sequence>